<evidence type="ECO:0000313" key="2">
    <source>
        <dbReference type="Proteomes" id="UP001064048"/>
    </source>
</evidence>
<name>A0ACC0KGW6_CHOFU</name>
<reference evidence="1 2" key="1">
    <citation type="journal article" date="2022" name="Genome Biol. Evol.">
        <title>The Spruce Budworm Genome: Reconstructing the Evolutionary History of Antifreeze Proteins.</title>
        <authorList>
            <person name="Beliveau C."/>
            <person name="Gagne P."/>
            <person name="Picq S."/>
            <person name="Vernygora O."/>
            <person name="Keeling C.I."/>
            <person name="Pinkney K."/>
            <person name="Doucet D."/>
            <person name="Wen F."/>
            <person name="Johnston J.S."/>
            <person name="Maaroufi H."/>
            <person name="Boyle B."/>
            <person name="Laroche J."/>
            <person name="Dewar K."/>
            <person name="Juretic N."/>
            <person name="Blackburn G."/>
            <person name="Nisole A."/>
            <person name="Brunet B."/>
            <person name="Brandao M."/>
            <person name="Lumley L."/>
            <person name="Duan J."/>
            <person name="Quan G."/>
            <person name="Lucarotti C.J."/>
            <person name="Roe A.D."/>
            <person name="Sperling F.A.H."/>
            <person name="Levesque R.C."/>
            <person name="Cusson M."/>
        </authorList>
    </citation>
    <scope>NUCLEOTIDE SEQUENCE [LARGE SCALE GENOMIC DNA]</scope>
    <source>
        <strain evidence="1">Glfc:IPQL:Cfum</strain>
    </source>
</reference>
<gene>
    <name evidence="1" type="ORF">MSG28_003782</name>
</gene>
<sequence length="411" mass="46563">MLKKYDEALSEMQKESETSDSTRGCNVFKVLKDDDSDYYDDYGEPAKEPRGYFKRKARKAEKAEVAEYHKLHLFNDGLPSKDTQYDYTKDVEEKAKQEVAAGGLEGTSTARASAQDTTTGDGEPVQQTRTSGGKPVQETTTADKKPVPQTTATDKKPVPQTTTTDEEPVTDDADKEKDMIESYTQDKFRDAVRRIDMVLVAADDDELPVREVVTFYLQNVLKAGLHIETSPGVMPIHRNLLFIKVHAPDSVLDEHNHAFGTKTYFRDDHLRFVQPGLSFYGRLLPFARVTHERELISLVRDQYEEPLRLSNEERSLIVYKILLQLPFGNSVNMIGLNKEKERPHRCSKYADGAESQLRAVNVTSFDSEHAVKLIDRRILLDAYALHDGPHFIPRNQDPNAITARQVCIIIS</sequence>
<proteinExistence type="predicted"/>
<dbReference type="Proteomes" id="UP001064048">
    <property type="component" value="Chromosome 6"/>
</dbReference>
<comment type="caution">
    <text evidence="1">The sequence shown here is derived from an EMBL/GenBank/DDBJ whole genome shotgun (WGS) entry which is preliminary data.</text>
</comment>
<protein>
    <submittedName>
        <fullName evidence="1">Uncharacterized protein</fullName>
    </submittedName>
</protein>
<dbReference type="EMBL" id="CM046106">
    <property type="protein sequence ID" value="KAI8435485.1"/>
    <property type="molecule type" value="Genomic_DNA"/>
</dbReference>
<evidence type="ECO:0000313" key="1">
    <source>
        <dbReference type="EMBL" id="KAI8435485.1"/>
    </source>
</evidence>
<accession>A0ACC0KGW6</accession>
<keyword evidence="2" id="KW-1185">Reference proteome</keyword>
<organism evidence="1 2">
    <name type="scientific">Choristoneura fumiferana</name>
    <name type="common">Spruce budworm moth</name>
    <name type="synonym">Archips fumiferana</name>
    <dbReference type="NCBI Taxonomy" id="7141"/>
    <lineage>
        <taxon>Eukaryota</taxon>
        <taxon>Metazoa</taxon>
        <taxon>Ecdysozoa</taxon>
        <taxon>Arthropoda</taxon>
        <taxon>Hexapoda</taxon>
        <taxon>Insecta</taxon>
        <taxon>Pterygota</taxon>
        <taxon>Neoptera</taxon>
        <taxon>Endopterygota</taxon>
        <taxon>Lepidoptera</taxon>
        <taxon>Glossata</taxon>
        <taxon>Ditrysia</taxon>
        <taxon>Tortricoidea</taxon>
        <taxon>Tortricidae</taxon>
        <taxon>Tortricinae</taxon>
        <taxon>Choristoneura</taxon>
    </lineage>
</organism>